<gene>
    <name evidence="2" type="ORF">DBZ36_18240</name>
</gene>
<dbReference type="PROSITE" id="PS50995">
    <property type="entry name" value="HTH_MARR_2"/>
    <property type="match status" value="1"/>
</dbReference>
<accession>A0A420E7L5</accession>
<comment type="caution">
    <text evidence="2">The sequence shown here is derived from an EMBL/GenBank/DDBJ whole genome shotgun (WGS) entry which is preliminary data.</text>
</comment>
<dbReference type="Pfam" id="PF01047">
    <property type="entry name" value="MarR"/>
    <property type="match status" value="1"/>
</dbReference>
<organism evidence="2 3">
    <name type="scientific">Alginatibacterium sediminis</name>
    <dbReference type="NCBI Taxonomy" id="2164068"/>
    <lineage>
        <taxon>Bacteria</taxon>
        <taxon>Pseudomonadati</taxon>
        <taxon>Pseudomonadota</taxon>
        <taxon>Gammaproteobacteria</taxon>
        <taxon>Alteromonadales</taxon>
        <taxon>Alteromonadaceae</taxon>
        <taxon>Alginatibacterium</taxon>
    </lineage>
</organism>
<dbReference type="SMART" id="SM00347">
    <property type="entry name" value="HTH_MARR"/>
    <property type="match status" value="1"/>
</dbReference>
<dbReference type="GO" id="GO:0006950">
    <property type="term" value="P:response to stress"/>
    <property type="evidence" value="ECO:0007669"/>
    <property type="project" value="TreeGrafter"/>
</dbReference>
<reference evidence="2 3" key="1">
    <citation type="submission" date="2018-09" db="EMBL/GenBank/DDBJ databases">
        <authorList>
            <person name="Wang Z."/>
        </authorList>
    </citation>
    <scope>NUCLEOTIDE SEQUENCE [LARGE SCALE GENOMIC DNA]</scope>
    <source>
        <strain evidence="2 3">ALS 81</strain>
    </source>
</reference>
<name>A0A420E7L5_9ALTE</name>
<protein>
    <submittedName>
        <fullName evidence="2">MarR family transcriptional regulator</fullName>
    </submittedName>
</protein>
<feature type="domain" description="HTH marR-type" evidence="1">
    <location>
        <begin position="18"/>
        <end position="151"/>
    </location>
</feature>
<dbReference type="Gene3D" id="1.10.10.10">
    <property type="entry name" value="Winged helix-like DNA-binding domain superfamily/Winged helix DNA-binding domain"/>
    <property type="match status" value="1"/>
</dbReference>
<dbReference type="AlphaFoldDB" id="A0A420E7L5"/>
<dbReference type="InterPro" id="IPR036388">
    <property type="entry name" value="WH-like_DNA-bd_sf"/>
</dbReference>
<dbReference type="EMBL" id="RAQO01000010">
    <property type="protein sequence ID" value="RKF13712.1"/>
    <property type="molecule type" value="Genomic_DNA"/>
</dbReference>
<dbReference type="InterPro" id="IPR000835">
    <property type="entry name" value="HTH_MarR-typ"/>
</dbReference>
<dbReference type="GO" id="GO:0003700">
    <property type="term" value="F:DNA-binding transcription factor activity"/>
    <property type="evidence" value="ECO:0007669"/>
    <property type="project" value="InterPro"/>
</dbReference>
<dbReference type="SUPFAM" id="SSF46785">
    <property type="entry name" value="Winged helix' DNA-binding domain"/>
    <property type="match status" value="1"/>
</dbReference>
<proteinExistence type="predicted"/>
<dbReference type="PANTHER" id="PTHR33164">
    <property type="entry name" value="TRANSCRIPTIONAL REGULATOR, MARR FAMILY"/>
    <property type="match status" value="1"/>
</dbReference>
<keyword evidence="3" id="KW-1185">Reference proteome</keyword>
<dbReference type="OrthoDB" id="5869263at2"/>
<dbReference type="InterPro" id="IPR036390">
    <property type="entry name" value="WH_DNA-bd_sf"/>
</dbReference>
<sequence>MVSQTNLPNNIPRIEVLEQSHFFAMTVITRLHRTACQERLRPHYDITLEMLLAMNIIEVYQPIPQQQLANQLMCDRSAAKRSVDHLVKRGWVDVSKNETNQKLKMISLNASGTEVIAKCMPIMRETYSDFMDSLEPDEQTELLRLCKKMISANTDQA</sequence>
<evidence type="ECO:0000313" key="3">
    <source>
        <dbReference type="Proteomes" id="UP000286482"/>
    </source>
</evidence>
<dbReference type="Proteomes" id="UP000286482">
    <property type="component" value="Unassembled WGS sequence"/>
</dbReference>
<dbReference type="RefSeq" id="WP_120356422.1">
    <property type="nucleotide sequence ID" value="NZ_RAQO01000010.1"/>
</dbReference>
<dbReference type="PANTHER" id="PTHR33164:SF43">
    <property type="entry name" value="HTH-TYPE TRANSCRIPTIONAL REPRESSOR YETL"/>
    <property type="match status" value="1"/>
</dbReference>
<evidence type="ECO:0000259" key="1">
    <source>
        <dbReference type="PROSITE" id="PS50995"/>
    </source>
</evidence>
<dbReference type="PRINTS" id="PR00598">
    <property type="entry name" value="HTHMARR"/>
</dbReference>
<evidence type="ECO:0000313" key="2">
    <source>
        <dbReference type="EMBL" id="RKF13712.1"/>
    </source>
</evidence>
<dbReference type="InterPro" id="IPR039422">
    <property type="entry name" value="MarR/SlyA-like"/>
</dbReference>